<dbReference type="HOGENOM" id="CLU_1816075_0_0_1"/>
<reference evidence="3" key="1">
    <citation type="journal article" date="2014" name="Proc. Natl. Acad. Sci. U.S.A.">
        <title>Extensive sampling of basidiomycete genomes demonstrates inadequacy of the white-rot/brown-rot paradigm for wood decay fungi.</title>
        <authorList>
            <person name="Riley R."/>
            <person name="Salamov A.A."/>
            <person name="Brown D.W."/>
            <person name="Nagy L.G."/>
            <person name="Floudas D."/>
            <person name="Held B.W."/>
            <person name="Levasseur A."/>
            <person name="Lombard V."/>
            <person name="Morin E."/>
            <person name="Otillar R."/>
            <person name="Lindquist E.A."/>
            <person name="Sun H."/>
            <person name="LaButti K.M."/>
            <person name="Schmutz J."/>
            <person name="Jabbour D."/>
            <person name="Luo H."/>
            <person name="Baker S.E."/>
            <person name="Pisabarro A.G."/>
            <person name="Walton J.D."/>
            <person name="Blanchette R.A."/>
            <person name="Henrissat B."/>
            <person name="Martin F."/>
            <person name="Cullen D."/>
            <person name="Hibbett D.S."/>
            <person name="Grigoriev I.V."/>
        </authorList>
    </citation>
    <scope>NUCLEOTIDE SEQUENCE [LARGE SCALE GENOMIC DNA]</scope>
    <source>
        <strain evidence="3">MUCL 33604</strain>
    </source>
</reference>
<dbReference type="AlphaFoldDB" id="A0A067PVD9"/>
<dbReference type="InParanoid" id="A0A067PVD9"/>
<evidence type="ECO:0000313" key="2">
    <source>
        <dbReference type="EMBL" id="KDQ54296.1"/>
    </source>
</evidence>
<feature type="compositionally biased region" description="Low complexity" evidence="1">
    <location>
        <begin position="17"/>
        <end position="31"/>
    </location>
</feature>
<name>A0A067PVD9_9AGAM</name>
<evidence type="ECO:0000313" key="3">
    <source>
        <dbReference type="Proteomes" id="UP000027265"/>
    </source>
</evidence>
<feature type="compositionally biased region" description="Basic and acidic residues" evidence="1">
    <location>
        <begin position="61"/>
        <end position="78"/>
    </location>
</feature>
<feature type="compositionally biased region" description="Polar residues" evidence="1">
    <location>
        <begin position="1"/>
        <end position="16"/>
    </location>
</feature>
<organism evidence="2 3">
    <name type="scientific">Jaapia argillacea MUCL 33604</name>
    <dbReference type="NCBI Taxonomy" id="933084"/>
    <lineage>
        <taxon>Eukaryota</taxon>
        <taxon>Fungi</taxon>
        <taxon>Dikarya</taxon>
        <taxon>Basidiomycota</taxon>
        <taxon>Agaricomycotina</taxon>
        <taxon>Agaricomycetes</taxon>
        <taxon>Agaricomycetidae</taxon>
        <taxon>Jaapiales</taxon>
        <taxon>Jaapiaceae</taxon>
        <taxon>Jaapia</taxon>
    </lineage>
</organism>
<proteinExistence type="predicted"/>
<sequence>MGFFSFGTTQTNTPQTPSKSIISSPMPLIPSGHRHHSSPPTRRRADSSPQSVRHKAPTEQAYHRPREEHRRRSDDGWRSQETSSSSPGKRPILKRPRRAGNADPRHATHCRKVSFEVSAKSISMSQPSTQQPFPDTRFHVGG</sequence>
<feature type="region of interest" description="Disordered" evidence="1">
    <location>
        <begin position="1"/>
        <end position="142"/>
    </location>
</feature>
<evidence type="ECO:0000256" key="1">
    <source>
        <dbReference type="SAM" id="MobiDB-lite"/>
    </source>
</evidence>
<gene>
    <name evidence="2" type="ORF">JAAARDRAFT_38454</name>
</gene>
<dbReference type="EMBL" id="KL197729">
    <property type="protein sequence ID" value="KDQ54296.1"/>
    <property type="molecule type" value="Genomic_DNA"/>
</dbReference>
<accession>A0A067PVD9</accession>
<protein>
    <submittedName>
        <fullName evidence="2">Uncharacterized protein</fullName>
    </submittedName>
</protein>
<dbReference type="Proteomes" id="UP000027265">
    <property type="component" value="Unassembled WGS sequence"/>
</dbReference>
<keyword evidence="3" id="KW-1185">Reference proteome</keyword>
<feature type="compositionally biased region" description="Polar residues" evidence="1">
    <location>
        <begin position="120"/>
        <end position="133"/>
    </location>
</feature>